<dbReference type="Gene3D" id="6.10.140.1730">
    <property type="match status" value="1"/>
</dbReference>
<evidence type="ECO:0000256" key="8">
    <source>
        <dbReference type="ARBA" id="ARBA00022990"/>
    </source>
</evidence>
<keyword evidence="9" id="KW-0687">Ribonucleoprotein</keyword>
<dbReference type="PANTHER" id="PTHR12884">
    <property type="entry name" value="60S RIBOSOMAL PROTEIN L29"/>
    <property type="match status" value="1"/>
</dbReference>
<dbReference type="Pfam" id="PF01779">
    <property type="entry name" value="Ribosomal_L29e"/>
    <property type="match status" value="1"/>
</dbReference>
<evidence type="ECO:0000256" key="2">
    <source>
        <dbReference type="ARBA" id="ARBA00010247"/>
    </source>
</evidence>
<keyword evidence="15" id="KW-1185">Reference proteome</keyword>
<keyword evidence="6" id="KW-0597">Phosphoprotein</keyword>
<dbReference type="OMA" id="KRCFRTE"/>
<evidence type="ECO:0000256" key="11">
    <source>
        <dbReference type="ARBA" id="ARBA00035222"/>
    </source>
</evidence>
<evidence type="ECO:0000256" key="6">
    <source>
        <dbReference type="ARBA" id="ARBA00022553"/>
    </source>
</evidence>
<evidence type="ECO:0000256" key="5">
    <source>
        <dbReference type="ARBA" id="ARBA00022490"/>
    </source>
</evidence>
<dbReference type="GO" id="GO:0003735">
    <property type="term" value="F:structural constituent of ribosome"/>
    <property type="evidence" value="ECO:0007669"/>
    <property type="project" value="InterPro"/>
</dbReference>
<dbReference type="InterPro" id="IPR002673">
    <property type="entry name" value="Ribosomal_eL29"/>
</dbReference>
<keyword evidence="8" id="KW-0007">Acetylation</keyword>
<accession>A0A4X2JNF9</accession>
<comment type="subunit">
    <text evidence="3">Component of the large ribosomal subunit.</text>
</comment>
<evidence type="ECO:0000256" key="1">
    <source>
        <dbReference type="ARBA" id="ARBA00004496"/>
    </source>
</evidence>
<evidence type="ECO:0000256" key="10">
    <source>
        <dbReference type="ARBA" id="ARBA00034092"/>
    </source>
</evidence>
<dbReference type="GO" id="GO:0022625">
    <property type="term" value="C:cytosolic large ribosomal subunit"/>
    <property type="evidence" value="ECO:0007669"/>
    <property type="project" value="TreeGrafter"/>
</dbReference>
<evidence type="ECO:0000256" key="4">
    <source>
        <dbReference type="ARBA" id="ARBA00022481"/>
    </source>
</evidence>
<proteinExistence type="inferred from homology"/>
<evidence type="ECO:0000256" key="9">
    <source>
        <dbReference type="ARBA" id="ARBA00023274"/>
    </source>
</evidence>
<dbReference type="GO" id="GO:0002181">
    <property type="term" value="P:cytoplasmic translation"/>
    <property type="evidence" value="ECO:0007669"/>
    <property type="project" value="TreeGrafter"/>
</dbReference>
<reference evidence="14" key="3">
    <citation type="submission" date="2025-09" db="UniProtKB">
        <authorList>
            <consortium name="Ensembl"/>
        </authorList>
    </citation>
    <scope>IDENTIFICATION</scope>
</reference>
<keyword evidence="5" id="KW-0963">Cytoplasm</keyword>
<feature type="compositionally biased region" description="Basic and acidic residues" evidence="13">
    <location>
        <begin position="154"/>
        <end position="190"/>
    </location>
</feature>
<evidence type="ECO:0000256" key="3">
    <source>
        <dbReference type="ARBA" id="ARBA00011133"/>
    </source>
</evidence>
<dbReference type="GeneTree" id="ENSGT00390000007084"/>
<dbReference type="AlphaFoldDB" id="A0A4X2JNF9"/>
<evidence type="ECO:0000313" key="14">
    <source>
        <dbReference type="Ensembl" id="ENSVURP00010000644.1"/>
    </source>
</evidence>
<organism evidence="14 15">
    <name type="scientific">Vombatus ursinus</name>
    <name type="common">Common wombat</name>
    <dbReference type="NCBI Taxonomy" id="29139"/>
    <lineage>
        <taxon>Eukaryota</taxon>
        <taxon>Metazoa</taxon>
        <taxon>Chordata</taxon>
        <taxon>Craniata</taxon>
        <taxon>Vertebrata</taxon>
        <taxon>Euteleostomi</taxon>
        <taxon>Mammalia</taxon>
        <taxon>Metatheria</taxon>
        <taxon>Diprotodontia</taxon>
        <taxon>Vombatidae</taxon>
        <taxon>Vombatus</taxon>
    </lineage>
</organism>
<evidence type="ECO:0000256" key="12">
    <source>
        <dbReference type="ARBA" id="ARBA00035328"/>
    </source>
</evidence>
<evidence type="ECO:0000256" key="13">
    <source>
        <dbReference type="SAM" id="MobiDB-lite"/>
    </source>
</evidence>
<feature type="region of interest" description="Disordered" evidence="13">
    <location>
        <begin position="91"/>
        <end position="195"/>
    </location>
</feature>
<keyword evidence="4" id="KW-0488">Methylation</keyword>
<dbReference type="STRING" id="29139.ENSVURP00010000644"/>
<evidence type="ECO:0000313" key="15">
    <source>
        <dbReference type="Proteomes" id="UP000314987"/>
    </source>
</evidence>
<dbReference type="PANTHER" id="PTHR12884:SF18">
    <property type="entry name" value="60S RIBOSOMAL PROTEIN L29"/>
    <property type="match status" value="1"/>
</dbReference>
<reference evidence="14" key="2">
    <citation type="submission" date="2025-08" db="UniProtKB">
        <authorList>
            <consortium name="Ensembl"/>
        </authorList>
    </citation>
    <scope>IDENTIFICATION</scope>
</reference>
<sequence length="225" mass="24476">MKISLSGCCGVKMAKSKNHTTHNQSRKWHRNGVDPKFLRNMHFAKKHNKKGLKKMQANNAKAIKARAEAIKALSTKASKAKLLRPKIPKASALRAGHKIATKHPGPRVAIKRPGSRITKPDSDVARTTDPKAAKSAAKVSKSDAKATKSGPKPSKSDARVTKSDPKAAKSDSKATKPSDSKAAKPAESKPKMLGLKMLVPSLQKRCFRTEGLVETLNYQFFPVRV</sequence>
<comment type="similarity">
    <text evidence="2">Belongs to the eukaryotic ribosomal protein eL29 family.</text>
</comment>
<comment type="subcellular location">
    <subcellularLocation>
        <location evidence="1">Cytoplasm</location>
    </subcellularLocation>
</comment>
<dbReference type="Proteomes" id="UP000314987">
    <property type="component" value="Unassembled WGS sequence"/>
</dbReference>
<protein>
    <recommendedName>
        <fullName evidence="11">Large ribosomal subunit protein eL29</fullName>
    </recommendedName>
    <alternativeName>
        <fullName evidence="12">60S ribosomal protein L29</fullName>
    </alternativeName>
</protein>
<comment type="function">
    <text evidence="10">Component of the large ribosomal subunit. The ribosome is a large ribonucleoprotein complex responsible for the synthesis of proteins in the cell.</text>
</comment>
<feature type="compositionally biased region" description="Basic and acidic residues" evidence="13">
    <location>
        <begin position="118"/>
        <end position="132"/>
    </location>
</feature>
<dbReference type="Ensembl" id="ENSVURT00010000755.1">
    <property type="protein sequence ID" value="ENSVURP00010000644.1"/>
    <property type="gene ID" value="ENSVURG00010000576.1"/>
</dbReference>
<evidence type="ECO:0000256" key="7">
    <source>
        <dbReference type="ARBA" id="ARBA00022980"/>
    </source>
</evidence>
<feature type="compositionally biased region" description="Basic residues" evidence="13">
    <location>
        <begin position="95"/>
        <end position="114"/>
    </location>
</feature>
<keyword evidence="7" id="KW-0689">Ribosomal protein</keyword>
<name>A0A4X2JNF9_VOMUR</name>
<reference evidence="15" key="1">
    <citation type="submission" date="2018-12" db="EMBL/GenBank/DDBJ databases">
        <authorList>
            <person name="Yazar S."/>
        </authorList>
    </citation>
    <scope>NUCLEOTIDE SEQUENCE [LARGE SCALE GENOMIC DNA]</scope>
</reference>